<dbReference type="Proteomes" id="UP000287651">
    <property type="component" value="Unassembled WGS sequence"/>
</dbReference>
<name>A0A426ZYY3_ENSVE</name>
<evidence type="ECO:0000313" key="1">
    <source>
        <dbReference type="EMBL" id="RRT69170.1"/>
    </source>
</evidence>
<proteinExistence type="predicted"/>
<gene>
    <name evidence="1" type="ORF">B296_00010627</name>
</gene>
<evidence type="ECO:0000313" key="2">
    <source>
        <dbReference type="Proteomes" id="UP000287651"/>
    </source>
</evidence>
<dbReference type="AlphaFoldDB" id="A0A426ZYY3"/>
<comment type="caution">
    <text evidence="1">The sequence shown here is derived from an EMBL/GenBank/DDBJ whole genome shotgun (WGS) entry which is preliminary data.</text>
</comment>
<reference evidence="1 2" key="1">
    <citation type="journal article" date="2014" name="Agronomy (Basel)">
        <title>A Draft Genome Sequence for Ensete ventricosum, the Drought-Tolerant Tree Against Hunger.</title>
        <authorList>
            <person name="Harrison J."/>
            <person name="Moore K.A."/>
            <person name="Paszkiewicz K."/>
            <person name="Jones T."/>
            <person name="Grant M."/>
            <person name="Ambacheew D."/>
            <person name="Muzemil S."/>
            <person name="Studholme D.J."/>
        </authorList>
    </citation>
    <scope>NUCLEOTIDE SEQUENCE [LARGE SCALE GENOMIC DNA]</scope>
</reference>
<dbReference type="EMBL" id="AMZH03004436">
    <property type="protein sequence ID" value="RRT69170.1"/>
    <property type="molecule type" value="Genomic_DNA"/>
</dbReference>
<protein>
    <submittedName>
        <fullName evidence="1">Uncharacterized protein</fullName>
    </submittedName>
</protein>
<accession>A0A426ZYY3</accession>
<sequence length="69" mass="7495">MCERTIRGAGKRDDRLDCVNHCGVKSSPRSTRSRAASPRPCVLGKKKAFVVPGSGFKYPPRGHDSPQSP</sequence>
<organism evidence="1 2">
    <name type="scientific">Ensete ventricosum</name>
    <name type="common">Abyssinian banana</name>
    <name type="synonym">Musa ensete</name>
    <dbReference type="NCBI Taxonomy" id="4639"/>
    <lineage>
        <taxon>Eukaryota</taxon>
        <taxon>Viridiplantae</taxon>
        <taxon>Streptophyta</taxon>
        <taxon>Embryophyta</taxon>
        <taxon>Tracheophyta</taxon>
        <taxon>Spermatophyta</taxon>
        <taxon>Magnoliopsida</taxon>
        <taxon>Liliopsida</taxon>
        <taxon>Zingiberales</taxon>
        <taxon>Musaceae</taxon>
        <taxon>Ensete</taxon>
    </lineage>
</organism>